<feature type="region of interest" description="Disordered" evidence="1">
    <location>
        <begin position="209"/>
        <end position="228"/>
    </location>
</feature>
<feature type="compositionally biased region" description="Low complexity" evidence="1">
    <location>
        <begin position="209"/>
        <end position="220"/>
    </location>
</feature>
<organism evidence="3 4">
    <name type="scientific">Rhodocytophaga rosea</name>
    <dbReference type="NCBI Taxonomy" id="2704465"/>
    <lineage>
        <taxon>Bacteria</taxon>
        <taxon>Pseudomonadati</taxon>
        <taxon>Bacteroidota</taxon>
        <taxon>Cytophagia</taxon>
        <taxon>Cytophagales</taxon>
        <taxon>Rhodocytophagaceae</taxon>
        <taxon>Rhodocytophaga</taxon>
    </lineage>
</organism>
<feature type="domain" description="Secretion system C-terminal sorting" evidence="2">
    <location>
        <begin position="325"/>
        <end position="400"/>
    </location>
</feature>
<dbReference type="RefSeq" id="WP_162446231.1">
    <property type="nucleotide sequence ID" value="NZ_CP048222.1"/>
</dbReference>
<sequence length="403" mass="42920">MGQTIRGSGNDDLRTLHQLSTGEYILTGYSQSGISGDKSQASQGATDYWVIKISSTGGKIWDKRFGGSGDDWVEASVVNSDGSIVLAGRSASGVSGDKSQASQGGRDFWVIKINSTGSKVWDKRFGGTGNEDANAMVATSDGYLIGGLSTSGISGDKSQSSQGGSDFWIIKINLSGTKLWDKRFGGTLTEDLRSIIKTTDGGFLLGGKSDSGVSGDKSQGSQGGTDYWSVKINSSGTRQWDKRFGGSVAEELRTVIQTSDGGYLLAGRSDSGISGDRTQASQGGTDYWMVKVSSSGGAGLIASARTEAEQASEEMEISMGLKADPNPFTEKITISFTLPQTEQVRLKVYNSQGLEVSTLFEGEAEKDKAYEFEWNANDQNPGMYIIRLGSESKMESRKVILVR</sequence>
<dbReference type="PANTHER" id="PTHR42754:SF1">
    <property type="entry name" value="LIPOPROTEIN"/>
    <property type="match status" value="1"/>
</dbReference>
<reference evidence="3 4" key="1">
    <citation type="submission" date="2020-01" db="EMBL/GenBank/DDBJ databases">
        <authorList>
            <person name="Kim M.K."/>
        </authorList>
    </citation>
    <scope>NUCLEOTIDE SEQUENCE [LARGE SCALE GENOMIC DNA]</scope>
    <source>
        <strain evidence="3 4">172606-1</strain>
    </source>
</reference>
<proteinExistence type="predicted"/>
<gene>
    <name evidence="3" type="ORF">GXP67_28175</name>
</gene>
<accession>A0A6C0GRY7</accession>
<dbReference type="InterPro" id="IPR026444">
    <property type="entry name" value="Secre_tail"/>
</dbReference>
<evidence type="ECO:0000313" key="4">
    <source>
        <dbReference type="Proteomes" id="UP000480178"/>
    </source>
</evidence>
<evidence type="ECO:0000256" key="1">
    <source>
        <dbReference type="SAM" id="MobiDB-lite"/>
    </source>
</evidence>
<dbReference type="KEGG" id="rhoz:GXP67_28175"/>
<name>A0A6C0GRY7_9BACT</name>
<evidence type="ECO:0000313" key="3">
    <source>
        <dbReference type="EMBL" id="QHT70250.1"/>
    </source>
</evidence>
<dbReference type="Proteomes" id="UP000480178">
    <property type="component" value="Chromosome"/>
</dbReference>
<dbReference type="Gene3D" id="2.60.40.4070">
    <property type="match status" value="1"/>
</dbReference>
<protein>
    <submittedName>
        <fullName evidence="3">T9SS type A sorting domain-containing protein</fullName>
    </submittedName>
</protein>
<dbReference type="EMBL" id="CP048222">
    <property type="protein sequence ID" value="QHT70250.1"/>
    <property type="molecule type" value="Genomic_DNA"/>
</dbReference>
<dbReference type="PANTHER" id="PTHR42754">
    <property type="entry name" value="ENDOGLUCANASE"/>
    <property type="match status" value="1"/>
</dbReference>
<dbReference type="NCBIfam" id="TIGR04183">
    <property type="entry name" value="Por_Secre_tail"/>
    <property type="match status" value="1"/>
</dbReference>
<keyword evidence="4" id="KW-1185">Reference proteome</keyword>
<evidence type="ECO:0000259" key="2">
    <source>
        <dbReference type="Pfam" id="PF18962"/>
    </source>
</evidence>
<dbReference type="Pfam" id="PF18962">
    <property type="entry name" value="Por_Secre_tail"/>
    <property type="match status" value="1"/>
</dbReference>
<dbReference type="AlphaFoldDB" id="A0A6C0GRY7"/>